<dbReference type="HOGENOM" id="CLU_901023_0_0_1"/>
<accession>T1FGJ1</accession>
<dbReference type="InParanoid" id="T1FGJ1"/>
<dbReference type="RefSeq" id="XP_009028530.1">
    <property type="nucleotide sequence ID" value="XM_009030282.1"/>
</dbReference>
<sequence>MPIMSRYIVSSFQGLYQLIFKTFRGYKSWHRSSRLVEAIENCANTHARPPDRLEQAKQFTRTNINNIVKELSENSIVASPMYVGSAFEDLKVNGNLKGQASKEIDVMLVWDMKDTVILKLLNEDRYICPLSLSKYFMETIQSYLRIHKKIYRNTVTEVKRHGSAIQMDVFIQYPKTVSMRFSVDIVPTLKLKTGKLYIPKEMSSYLQHFIEPDKKYLTWRRSFSLDEKIFIEKFNYKKQNRKNLLKILNIIKNKNPSLGVNLLVEMDEDETSQLEGEFLSLINEENVMIDALNNRPRTQMLKILYLTQL</sequence>
<dbReference type="Gene3D" id="3.30.460.90">
    <property type="match status" value="1"/>
</dbReference>
<evidence type="ECO:0000313" key="4">
    <source>
        <dbReference type="Proteomes" id="UP000015101"/>
    </source>
</evidence>
<gene>
    <name evidence="3" type="primary">20207940</name>
    <name evidence="2" type="ORF">HELRODRAFT_181014</name>
</gene>
<dbReference type="EMBL" id="AMQM01007433">
    <property type="status" value="NOT_ANNOTATED_CDS"/>
    <property type="molecule type" value="Genomic_DNA"/>
</dbReference>
<reference evidence="3" key="3">
    <citation type="submission" date="2015-06" db="UniProtKB">
        <authorList>
            <consortium name="EnsemblMetazoa"/>
        </authorList>
    </citation>
    <scope>IDENTIFICATION</scope>
</reference>
<dbReference type="PANTHER" id="PTHR10656:SF42">
    <property type="entry name" value="CYCLIC GMP-AMP SYNTHASE-LIKE PROTEIN-RELATED"/>
    <property type="match status" value="1"/>
</dbReference>
<keyword evidence="4" id="KW-1185">Reference proteome</keyword>
<name>T1FGJ1_HELRO</name>
<dbReference type="Proteomes" id="UP000015101">
    <property type="component" value="Unassembled WGS sequence"/>
</dbReference>
<evidence type="ECO:0000313" key="3">
    <source>
        <dbReference type="EnsemblMetazoa" id="HelroP181014"/>
    </source>
</evidence>
<dbReference type="AlphaFoldDB" id="T1FGJ1"/>
<dbReference type="EnsemblMetazoa" id="HelroT181014">
    <property type="protein sequence ID" value="HelroP181014"/>
    <property type="gene ID" value="HelroG181014"/>
</dbReference>
<dbReference type="PANTHER" id="PTHR10656">
    <property type="entry name" value="CELL FATE DETERMINING PROTEIN MAB21-RELATED"/>
    <property type="match status" value="1"/>
</dbReference>
<organism evidence="3 4">
    <name type="scientific">Helobdella robusta</name>
    <name type="common">Californian leech</name>
    <dbReference type="NCBI Taxonomy" id="6412"/>
    <lineage>
        <taxon>Eukaryota</taxon>
        <taxon>Metazoa</taxon>
        <taxon>Spiralia</taxon>
        <taxon>Lophotrochozoa</taxon>
        <taxon>Annelida</taxon>
        <taxon>Clitellata</taxon>
        <taxon>Hirudinea</taxon>
        <taxon>Rhynchobdellida</taxon>
        <taxon>Glossiphoniidae</taxon>
        <taxon>Helobdella</taxon>
    </lineage>
</organism>
<comment type="similarity">
    <text evidence="1">Belongs to the mab-21 family.</text>
</comment>
<reference evidence="4" key="1">
    <citation type="submission" date="2012-12" db="EMBL/GenBank/DDBJ databases">
        <authorList>
            <person name="Hellsten U."/>
            <person name="Grimwood J."/>
            <person name="Chapman J.A."/>
            <person name="Shapiro H."/>
            <person name="Aerts A."/>
            <person name="Otillar R.P."/>
            <person name="Terry A.Y."/>
            <person name="Boore J.L."/>
            <person name="Simakov O."/>
            <person name="Marletaz F."/>
            <person name="Cho S.-J."/>
            <person name="Edsinger-Gonzales E."/>
            <person name="Havlak P."/>
            <person name="Kuo D.-H."/>
            <person name="Larsson T."/>
            <person name="Lv J."/>
            <person name="Arendt D."/>
            <person name="Savage R."/>
            <person name="Osoegawa K."/>
            <person name="de Jong P."/>
            <person name="Lindberg D.R."/>
            <person name="Seaver E.C."/>
            <person name="Weisblat D.A."/>
            <person name="Putnam N.H."/>
            <person name="Grigoriev I.V."/>
            <person name="Rokhsar D.S."/>
        </authorList>
    </citation>
    <scope>NUCLEOTIDE SEQUENCE</scope>
</reference>
<evidence type="ECO:0000313" key="2">
    <source>
        <dbReference type="EMBL" id="ESN93470.1"/>
    </source>
</evidence>
<dbReference type="CTD" id="20207940"/>
<evidence type="ECO:0000256" key="1">
    <source>
        <dbReference type="ARBA" id="ARBA00008307"/>
    </source>
</evidence>
<proteinExistence type="inferred from homology"/>
<protein>
    <submittedName>
        <fullName evidence="2 3">Uncharacterized protein</fullName>
    </submittedName>
</protein>
<dbReference type="GeneID" id="20207940"/>
<reference evidence="2 4" key="2">
    <citation type="journal article" date="2013" name="Nature">
        <title>Insights into bilaterian evolution from three spiralian genomes.</title>
        <authorList>
            <person name="Simakov O."/>
            <person name="Marletaz F."/>
            <person name="Cho S.J."/>
            <person name="Edsinger-Gonzales E."/>
            <person name="Havlak P."/>
            <person name="Hellsten U."/>
            <person name="Kuo D.H."/>
            <person name="Larsson T."/>
            <person name="Lv J."/>
            <person name="Arendt D."/>
            <person name="Savage R."/>
            <person name="Osoegawa K."/>
            <person name="de Jong P."/>
            <person name="Grimwood J."/>
            <person name="Chapman J.A."/>
            <person name="Shapiro H."/>
            <person name="Aerts A."/>
            <person name="Otillar R.P."/>
            <person name="Terry A.Y."/>
            <person name="Boore J.L."/>
            <person name="Grigoriev I.V."/>
            <person name="Lindberg D.R."/>
            <person name="Seaver E.C."/>
            <person name="Weisblat D.A."/>
            <person name="Putnam N.H."/>
            <person name="Rokhsar D.S."/>
        </authorList>
    </citation>
    <scope>NUCLEOTIDE SEQUENCE</scope>
</reference>
<dbReference type="EMBL" id="KB097612">
    <property type="protein sequence ID" value="ESN93470.1"/>
    <property type="molecule type" value="Genomic_DNA"/>
</dbReference>
<dbReference type="KEGG" id="hro:HELRODRAFT_181014"/>